<comment type="caution">
    <text evidence="3">The sequence shown here is derived from an EMBL/GenBank/DDBJ whole genome shotgun (WGS) entry which is preliminary data.</text>
</comment>
<keyword evidence="2" id="KW-0812">Transmembrane</keyword>
<accession>A0A2G4F1Z8</accession>
<dbReference type="RefSeq" id="WP_096829878.1">
    <property type="nucleotide sequence ID" value="NZ_NXIB02000041.1"/>
</dbReference>
<evidence type="ECO:0000256" key="1">
    <source>
        <dbReference type="SAM" id="MobiDB-lite"/>
    </source>
</evidence>
<dbReference type="OrthoDB" id="451203at2"/>
<dbReference type="InterPro" id="IPR021787">
    <property type="entry name" value="DUF3352"/>
</dbReference>
<evidence type="ECO:0000256" key="2">
    <source>
        <dbReference type="SAM" id="Phobius"/>
    </source>
</evidence>
<evidence type="ECO:0000313" key="3">
    <source>
        <dbReference type="EMBL" id="PHX55776.1"/>
    </source>
</evidence>
<name>A0A2G4F1Z8_9CYAN</name>
<reference evidence="3" key="1">
    <citation type="submission" date="2017-10" db="EMBL/GenBank/DDBJ databases">
        <title>Draft genome sequence of the planktic cyanobacteria Tychonema bourrellyi isolated from alpine lentic freshwater.</title>
        <authorList>
            <person name="Tett A."/>
            <person name="Armanini F."/>
            <person name="Asnicar F."/>
            <person name="Boscaini A."/>
            <person name="Pasolli E."/>
            <person name="Zolfo M."/>
            <person name="Donati C."/>
            <person name="Salmaso N."/>
            <person name="Segata N."/>
        </authorList>
    </citation>
    <scope>NUCLEOTIDE SEQUENCE</scope>
    <source>
        <strain evidence="3">FEM_GT703</strain>
    </source>
</reference>
<keyword evidence="2" id="KW-1133">Transmembrane helix</keyword>
<dbReference type="EMBL" id="NXIB02000041">
    <property type="protein sequence ID" value="PHX55776.1"/>
    <property type="molecule type" value="Genomic_DNA"/>
</dbReference>
<keyword evidence="4" id="KW-1185">Reference proteome</keyword>
<keyword evidence="2" id="KW-0472">Membrane</keyword>
<dbReference type="Pfam" id="PF11832">
    <property type="entry name" value="DUF3352"/>
    <property type="match status" value="1"/>
</dbReference>
<protein>
    <submittedName>
        <fullName evidence="3">DUF3352 domain-containing protein</fullName>
    </submittedName>
</protein>
<evidence type="ECO:0000313" key="4">
    <source>
        <dbReference type="Proteomes" id="UP000226442"/>
    </source>
</evidence>
<feature type="transmembrane region" description="Helical" evidence="2">
    <location>
        <begin position="9"/>
        <end position="30"/>
    </location>
</feature>
<dbReference type="Proteomes" id="UP000226442">
    <property type="component" value="Unassembled WGS sequence"/>
</dbReference>
<feature type="compositionally biased region" description="Low complexity" evidence="1">
    <location>
        <begin position="568"/>
        <end position="582"/>
    </location>
</feature>
<feature type="region of interest" description="Disordered" evidence="1">
    <location>
        <begin position="552"/>
        <end position="590"/>
    </location>
</feature>
<dbReference type="AlphaFoldDB" id="A0A2G4F1Z8"/>
<sequence length="590" mass="63931">MFKKDKSSLLFTIGAATLLIGLGFITYSIVISRGSGKDLPVGATVVPQDTMMAISISTDASQWKRLREFGTTESKASFERLLTELGDRILTSNGYGYQQDIQPWVGDRAMVAFLRNKIAIPVPPSDPNAPPPPPIQQSVAIILPIANPIKAKELLAKPRPLNQGKMVERNYKGVQVTETQGIPDRNFSVAILGTNYLAISTDPTATDRIIDTYKGEPSLAKTPGYENAIEKIKSPGAFGQVYVNMPVAAAFTAANSAREFSPESLEKLQQNQGFATTVTLDTEGIEFKSISWLKPDSQKRIPVENNAEKMANRLPNNTIMMVSGGNLRRLWEDYVSGADANPIAPVNPQILRTALKSTTGMDLDKDLIDWMAGEFSLSLIPAIAPNPKDKFAAGFVFMVETNNRGGADKALKLLDDTMKTKGFRVEEIKVGGQGATKWTSPFGGITVTRGWMKNVLFLTVGAPVIDAIVPAPKSPLFGSELFQKTVRSKLKPHNGNFFIDTESVFNPKNLTLPEFLTSNQKIWIDAIRSIGITAAVIGDRTTRYDAFVNLKKSEQSSPSSNPSPNPLSPSSSSPTPSDATPTSPSPSPSP</sequence>
<organism evidence="3 4">
    <name type="scientific">Tychonema bourrellyi FEM_GT703</name>
    <dbReference type="NCBI Taxonomy" id="2040638"/>
    <lineage>
        <taxon>Bacteria</taxon>
        <taxon>Bacillati</taxon>
        <taxon>Cyanobacteriota</taxon>
        <taxon>Cyanophyceae</taxon>
        <taxon>Oscillatoriophycideae</taxon>
        <taxon>Oscillatoriales</taxon>
        <taxon>Microcoleaceae</taxon>
        <taxon>Tychonema</taxon>
    </lineage>
</organism>
<proteinExistence type="predicted"/>
<gene>
    <name evidence="3" type="ORF">CP500_009060</name>
</gene>